<dbReference type="AlphaFoldDB" id="A0A9N9KJC7"/>
<name>A0A9N9KJC7_9GLOM</name>
<evidence type="ECO:0000313" key="2">
    <source>
        <dbReference type="Proteomes" id="UP000789759"/>
    </source>
</evidence>
<dbReference type="EMBL" id="CAJVQA010080547">
    <property type="protein sequence ID" value="CAG8837138.1"/>
    <property type="molecule type" value="Genomic_DNA"/>
</dbReference>
<keyword evidence="2" id="KW-1185">Reference proteome</keyword>
<organism evidence="1 2">
    <name type="scientific">Cetraspora pellucida</name>
    <dbReference type="NCBI Taxonomy" id="1433469"/>
    <lineage>
        <taxon>Eukaryota</taxon>
        <taxon>Fungi</taxon>
        <taxon>Fungi incertae sedis</taxon>
        <taxon>Mucoromycota</taxon>
        <taxon>Glomeromycotina</taxon>
        <taxon>Glomeromycetes</taxon>
        <taxon>Diversisporales</taxon>
        <taxon>Gigasporaceae</taxon>
        <taxon>Cetraspora</taxon>
    </lineage>
</organism>
<proteinExistence type="predicted"/>
<dbReference type="Proteomes" id="UP000789759">
    <property type="component" value="Unassembled WGS sequence"/>
</dbReference>
<evidence type="ECO:0000313" key="1">
    <source>
        <dbReference type="EMBL" id="CAG8837138.1"/>
    </source>
</evidence>
<accession>A0A9N9KJC7</accession>
<reference evidence="1" key="1">
    <citation type="submission" date="2021-06" db="EMBL/GenBank/DDBJ databases">
        <authorList>
            <person name="Kallberg Y."/>
            <person name="Tangrot J."/>
            <person name="Rosling A."/>
        </authorList>
    </citation>
    <scope>NUCLEOTIDE SEQUENCE</scope>
    <source>
        <strain evidence="1">FL966</strain>
    </source>
</reference>
<feature type="non-terminal residue" evidence="1">
    <location>
        <position position="1"/>
    </location>
</feature>
<feature type="non-terminal residue" evidence="1">
    <location>
        <position position="54"/>
    </location>
</feature>
<protein>
    <submittedName>
        <fullName evidence="1">2144_t:CDS:1</fullName>
    </submittedName>
</protein>
<comment type="caution">
    <text evidence="1">The sequence shown here is derived from an EMBL/GenBank/DDBJ whole genome shotgun (WGS) entry which is preliminary data.</text>
</comment>
<sequence length="54" mass="6068">CQNFGTVRIWCCWNFGNDGILGVEILVLLGFWGQDFGCQDSGIRPNNTFSVLKK</sequence>
<gene>
    <name evidence="1" type="ORF">CPELLU_LOCUS21506</name>
</gene>